<proteinExistence type="predicted"/>
<evidence type="ECO:0000313" key="1">
    <source>
        <dbReference type="EMBL" id="CAG6538159.1"/>
    </source>
</evidence>
<reference evidence="1" key="1">
    <citation type="submission" date="2021-05" db="EMBL/GenBank/DDBJ databases">
        <authorList>
            <person name="Alioto T."/>
            <person name="Alioto T."/>
            <person name="Gomez Garrido J."/>
        </authorList>
    </citation>
    <scope>NUCLEOTIDE SEQUENCE</scope>
</reference>
<dbReference type="AlphaFoldDB" id="A0A8D8HNL6"/>
<sequence length="131" mass="14415">MVRHRCPRSPFIPHGSRLTNSRHCLPSSLLSAVSVRVECQQDVLPKPQLHATVLSVSRRVLVQRNGQPTTAAKCRRRSTVPALVQLDRRGGHPADSLRTTQHFAGGLDSDGLFAGVDRNGSGVRILRMLHK</sequence>
<accession>A0A8D8HNL6</accession>
<dbReference type="EMBL" id="HBUE01218058">
    <property type="protein sequence ID" value="CAG6538161.1"/>
    <property type="molecule type" value="Transcribed_RNA"/>
</dbReference>
<dbReference type="EMBL" id="HBUE01324620">
    <property type="protein sequence ID" value="CAG6590171.1"/>
    <property type="molecule type" value="Transcribed_RNA"/>
</dbReference>
<dbReference type="EMBL" id="HBUE01218057">
    <property type="protein sequence ID" value="CAG6538159.1"/>
    <property type="molecule type" value="Transcribed_RNA"/>
</dbReference>
<dbReference type="EMBL" id="HBUE01324621">
    <property type="protein sequence ID" value="CAG6590173.1"/>
    <property type="molecule type" value="Transcribed_RNA"/>
</dbReference>
<name>A0A8D8HNL6_CULPI</name>
<protein>
    <submittedName>
        <fullName evidence="1">(northern house mosquito) hypothetical protein</fullName>
    </submittedName>
</protein>
<organism evidence="1">
    <name type="scientific">Culex pipiens</name>
    <name type="common">House mosquito</name>
    <dbReference type="NCBI Taxonomy" id="7175"/>
    <lineage>
        <taxon>Eukaryota</taxon>
        <taxon>Metazoa</taxon>
        <taxon>Ecdysozoa</taxon>
        <taxon>Arthropoda</taxon>
        <taxon>Hexapoda</taxon>
        <taxon>Insecta</taxon>
        <taxon>Pterygota</taxon>
        <taxon>Neoptera</taxon>
        <taxon>Endopterygota</taxon>
        <taxon>Diptera</taxon>
        <taxon>Nematocera</taxon>
        <taxon>Culicoidea</taxon>
        <taxon>Culicidae</taxon>
        <taxon>Culicinae</taxon>
        <taxon>Culicini</taxon>
        <taxon>Culex</taxon>
        <taxon>Culex</taxon>
    </lineage>
</organism>